<dbReference type="EMBL" id="FWWY01000001">
    <property type="protein sequence ID" value="SMC05936.1"/>
    <property type="molecule type" value="Genomic_DNA"/>
</dbReference>
<dbReference type="Gene3D" id="3.30.9.10">
    <property type="entry name" value="D-Amino Acid Oxidase, subunit A, domain 2"/>
    <property type="match status" value="1"/>
</dbReference>
<name>A0A1W1WI56_SULTA</name>
<proteinExistence type="predicted"/>
<dbReference type="InterPro" id="IPR006076">
    <property type="entry name" value="FAD-dep_OxRdtase"/>
</dbReference>
<dbReference type="InterPro" id="IPR036188">
    <property type="entry name" value="FAD/NAD-bd_sf"/>
</dbReference>
<keyword evidence="1" id="KW-0560">Oxidoreductase</keyword>
<feature type="domain" description="FAD dependent oxidoreductase" evidence="2">
    <location>
        <begin position="6"/>
        <end position="352"/>
    </location>
</feature>
<dbReference type="AlphaFoldDB" id="A0A1W1WI56"/>
<dbReference type="PANTHER" id="PTHR13847:SF287">
    <property type="entry name" value="FAD-DEPENDENT OXIDOREDUCTASE DOMAIN-CONTAINING PROTEIN 1"/>
    <property type="match status" value="1"/>
</dbReference>
<dbReference type="PANTHER" id="PTHR13847">
    <property type="entry name" value="SARCOSINE DEHYDROGENASE-RELATED"/>
    <property type="match status" value="1"/>
</dbReference>
<dbReference type="SUPFAM" id="SSF54373">
    <property type="entry name" value="FAD-linked reductases, C-terminal domain"/>
    <property type="match status" value="1"/>
</dbReference>
<evidence type="ECO:0000259" key="2">
    <source>
        <dbReference type="Pfam" id="PF01266"/>
    </source>
</evidence>
<organism evidence="3 4">
    <name type="scientific">Sulfobacillus thermosulfidooxidans (strain DSM 9293 / VKM B-1269 / AT-1)</name>
    <dbReference type="NCBI Taxonomy" id="929705"/>
    <lineage>
        <taxon>Bacteria</taxon>
        <taxon>Bacillati</taxon>
        <taxon>Bacillota</taxon>
        <taxon>Clostridia</taxon>
        <taxon>Eubacteriales</taxon>
        <taxon>Clostridiales Family XVII. Incertae Sedis</taxon>
        <taxon>Sulfobacillus</taxon>
    </lineage>
</organism>
<accession>A0A1W1WI56</accession>
<dbReference type="Pfam" id="PF01266">
    <property type="entry name" value="DAO"/>
    <property type="match status" value="1"/>
</dbReference>
<keyword evidence="4" id="KW-1185">Reference proteome</keyword>
<dbReference type="Gene3D" id="3.50.50.60">
    <property type="entry name" value="FAD/NAD(P)-binding domain"/>
    <property type="match status" value="1"/>
</dbReference>
<dbReference type="OrthoDB" id="9794226at2"/>
<evidence type="ECO:0000313" key="3">
    <source>
        <dbReference type="EMBL" id="SMC05936.1"/>
    </source>
</evidence>
<sequence>MADTADVIIIGAGLIGLSIAYHVASKGISHVVVIEKESLWGHGSSGRSAGGVRLEFSHPSAVKFSQYGLEMFRHFDDLFGISASFNPCGYLFLTRDPGQWKVMQDLSLMQQSLGVPVKCLAPQEVFYRFPYVKIPDLVGATFCPEDGVADPGAVLYGFAKRARDLGVTIRLGEQVTGIMAHHDQIMGVTTTKGVITGPVVVNAAGPYASTIGQMAGVEIPVRPYRRSIYITTPFMDLPPMMPMTLDLETTSYLRREGDSVLLGMSDPDEPSSYHTETDHQVLEKLIDTLLRWVPALNHAAILRGWAGLYEVSPDDSAIIGEVPGLSGFYCANGFSGHGFMHSPAAGRVIAELIAGEEPFVDIRPFLLARFTENQPTWETFVI</sequence>
<reference evidence="4" key="1">
    <citation type="submission" date="2017-04" db="EMBL/GenBank/DDBJ databases">
        <authorList>
            <person name="Varghese N."/>
            <person name="Submissions S."/>
        </authorList>
    </citation>
    <scope>NUCLEOTIDE SEQUENCE [LARGE SCALE GENOMIC DNA]</scope>
    <source>
        <strain evidence="4">DSM 9293</strain>
    </source>
</reference>
<dbReference type="SUPFAM" id="SSF51905">
    <property type="entry name" value="FAD/NAD(P)-binding domain"/>
    <property type="match status" value="1"/>
</dbReference>
<evidence type="ECO:0000256" key="1">
    <source>
        <dbReference type="ARBA" id="ARBA00023002"/>
    </source>
</evidence>
<evidence type="ECO:0000313" key="4">
    <source>
        <dbReference type="Proteomes" id="UP000192660"/>
    </source>
</evidence>
<dbReference type="STRING" id="28034.BFX07_12495"/>
<dbReference type="RefSeq" id="WP_020373730.1">
    <property type="nucleotide sequence ID" value="NZ_FWWY01000001.1"/>
</dbReference>
<dbReference type="GO" id="GO:0016491">
    <property type="term" value="F:oxidoreductase activity"/>
    <property type="evidence" value="ECO:0007669"/>
    <property type="project" value="UniProtKB-KW"/>
</dbReference>
<dbReference type="Proteomes" id="UP000192660">
    <property type="component" value="Unassembled WGS sequence"/>
</dbReference>
<gene>
    <name evidence="3" type="ORF">SAMN00768000_2542</name>
</gene>
<protein>
    <submittedName>
        <fullName evidence="3">Sarcosine oxidase subunit beta</fullName>
    </submittedName>
</protein>
<dbReference type="GO" id="GO:0005737">
    <property type="term" value="C:cytoplasm"/>
    <property type="evidence" value="ECO:0007669"/>
    <property type="project" value="TreeGrafter"/>
</dbReference>